<sequence>MKKIAELKWKKFNEIDQKYYDQANKLVEKDKYYRPLYHIASPNGLVNDPNGLLFKDGVHHIHYQWTPVQPYHGFKHWRYVTTKDFVNYKDMGVSVVPDFEKEAYGAFSGSAYDFGNTVKIYYTGNMEDGKGNMNEEVQIVADFENNKVVNKRVAVSWDKDKFTPHARDPKIFELNNKKYMIFGVQTKDEVKGGLAVYEMKDYDKFEFKTVLKPSIKDQTYGYMWECPNLDKIKDRYLFFISAEGYFNDDNKYELNCSRNVVYSVIENLNFESNKLNEKFPLLQVDYGYDFYAPQTYWKEDTLVWFGWFGCCDVQYPTDEYSWHSMLTIPRELTLEGDVLIQKPFGDFKKNVLENKVVKKTNVVEINKAKHIQFNLKGNTSFKILNDNNEFLEVVFDDNEISMDRSKQGQKVDWDYESKRYAIRKIKDKNQVVEMFIDSSSIELFADDYKTVFSSRFFIKDFNRIEFSSDQELEISDIKKMNYN</sequence>
<evidence type="ECO:0000256" key="3">
    <source>
        <dbReference type="ARBA" id="ARBA00022801"/>
    </source>
</evidence>
<dbReference type="CDD" id="cd18623">
    <property type="entry name" value="GH32_ScrB-like"/>
    <property type="match status" value="1"/>
</dbReference>
<proteinExistence type="inferred from homology"/>
<dbReference type="SUPFAM" id="SSF75005">
    <property type="entry name" value="Arabinanase/levansucrase/invertase"/>
    <property type="match status" value="1"/>
</dbReference>
<dbReference type="OrthoDB" id="9759709at2"/>
<organism evidence="8 9">
    <name type="scientific">Spiroplasma tabanidicola</name>
    <dbReference type="NCBI Taxonomy" id="324079"/>
    <lineage>
        <taxon>Bacteria</taxon>
        <taxon>Bacillati</taxon>
        <taxon>Mycoplasmatota</taxon>
        <taxon>Mollicutes</taxon>
        <taxon>Entomoplasmatales</taxon>
        <taxon>Spiroplasmataceae</taxon>
        <taxon>Spiroplasma</taxon>
    </lineage>
</organism>
<evidence type="ECO:0000313" key="9">
    <source>
        <dbReference type="Proteomes" id="UP000424468"/>
    </source>
</evidence>
<dbReference type="InterPro" id="IPR013320">
    <property type="entry name" value="ConA-like_dom_sf"/>
</dbReference>
<dbReference type="EC" id="3.2.1.26" evidence="2"/>
<dbReference type="EMBL" id="CP046276">
    <property type="protein sequence ID" value="QGS52156.1"/>
    <property type="molecule type" value="Genomic_DNA"/>
</dbReference>
<evidence type="ECO:0000256" key="1">
    <source>
        <dbReference type="ARBA" id="ARBA00009902"/>
    </source>
</evidence>
<name>A0A6I6C977_9MOLU</name>
<keyword evidence="9" id="KW-1185">Reference proteome</keyword>
<keyword evidence="4 5" id="KW-0326">Glycosidase</keyword>
<dbReference type="Gene3D" id="2.60.120.560">
    <property type="entry name" value="Exo-inulinase, domain 1"/>
    <property type="match status" value="1"/>
</dbReference>
<reference evidence="8 9" key="1">
    <citation type="submission" date="2019-11" db="EMBL/GenBank/DDBJ databases">
        <title>Complete genome sequence of Spiroplasma tabanidicola TAUS-1 (DSM 22603).</title>
        <authorList>
            <person name="Huang C.-T."/>
            <person name="Lin Y.-C."/>
            <person name="Kuo C.-H."/>
        </authorList>
    </citation>
    <scope>NUCLEOTIDE SEQUENCE [LARGE SCALE GENOMIC DNA]</scope>
    <source>
        <strain evidence="8 9">TAUS-1</strain>
    </source>
</reference>
<dbReference type="Gene3D" id="2.115.10.20">
    <property type="entry name" value="Glycosyl hydrolase domain, family 43"/>
    <property type="match status" value="1"/>
</dbReference>
<dbReference type="PANTHER" id="PTHR43101">
    <property type="entry name" value="BETA-FRUCTOSIDASE"/>
    <property type="match status" value="1"/>
</dbReference>
<evidence type="ECO:0000256" key="5">
    <source>
        <dbReference type="RuleBase" id="RU362110"/>
    </source>
</evidence>
<evidence type="ECO:0000313" key="8">
    <source>
        <dbReference type="EMBL" id="QGS52156.1"/>
    </source>
</evidence>
<dbReference type="SUPFAM" id="SSF49899">
    <property type="entry name" value="Concanavalin A-like lectins/glucanases"/>
    <property type="match status" value="1"/>
</dbReference>
<dbReference type="Pfam" id="PF00251">
    <property type="entry name" value="Glyco_hydro_32N"/>
    <property type="match status" value="1"/>
</dbReference>
<dbReference type="RefSeq" id="WP_156006829.1">
    <property type="nucleotide sequence ID" value="NZ_CP046276.1"/>
</dbReference>
<comment type="similarity">
    <text evidence="1 5">Belongs to the glycosyl hydrolase 32 family.</text>
</comment>
<feature type="domain" description="Glycosyl hydrolase family 32 C-terminal" evidence="7">
    <location>
        <begin position="371"/>
        <end position="477"/>
    </location>
</feature>
<dbReference type="GO" id="GO:0005975">
    <property type="term" value="P:carbohydrate metabolic process"/>
    <property type="evidence" value="ECO:0007669"/>
    <property type="project" value="InterPro"/>
</dbReference>
<dbReference type="GO" id="GO:0004564">
    <property type="term" value="F:beta-fructofuranosidase activity"/>
    <property type="evidence" value="ECO:0007669"/>
    <property type="project" value="UniProtKB-EC"/>
</dbReference>
<dbReference type="Pfam" id="PF08244">
    <property type="entry name" value="Glyco_hydro_32C"/>
    <property type="match status" value="1"/>
</dbReference>
<dbReference type="PANTHER" id="PTHR43101:SF1">
    <property type="entry name" value="BETA-FRUCTOSIDASE"/>
    <property type="match status" value="1"/>
</dbReference>
<dbReference type="Proteomes" id="UP000424468">
    <property type="component" value="Chromosome"/>
</dbReference>
<accession>A0A6I6C977</accession>
<dbReference type="InterPro" id="IPR023296">
    <property type="entry name" value="Glyco_hydro_beta-prop_sf"/>
</dbReference>
<evidence type="ECO:0000259" key="7">
    <source>
        <dbReference type="Pfam" id="PF08244"/>
    </source>
</evidence>
<keyword evidence="3 5" id="KW-0378">Hydrolase</keyword>
<dbReference type="AlphaFoldDB" id="A0A6I6C977"/>
<dbReference type="KEGG" id="stab:STABA_v1c08000"/>
<feature type="domain" description="Glycosyl hydrolase family 32 N-terminal" evidence="6">
    <location>
        <begin position="38"/>
        <end position="343"/>
    </location>
</feature>
<dbReference type="InterPro" id="IPR001362">
    <property type="entry name" value="Glyco_hydro_32"/>
</dbReference>
<dbReference type="InterPro" id="IPR051214">
    <property type="entry name" value="GH32_Enzymes"/>
</dbReference>
<evidence type="ECO:0000259" key="6">
    <source>
        <dbReference type="Pfam" id="PF00251"/>
    </source>
</evidence>
<evidence type="ECO:0000256" key="4">
    <source>
        <dbReference type="ARBA" id="ARBA00023295"/>
    </source>
</evidence>
<dbReference type="InterPro" id="IPR013189">
    <property type="entry name" value="Glyco_hydro_32_C"/>
</dbReference>
<gene>
    <name evidence="8" type="ORF">STABA_v1c08000</name>
</gene>
<protein>
    <recommendedName>
        <fullName evidence="2">beta-fructofuranosidase</fullName>
        <ecNumber evidence="2">3.2.1.26</ecNumber>
    </recommendedName>
</protein>
<evidence type="ECO:0000256" key="2">
    <source>
        <dbReference type="ARBA" id="ARBA00012758"/>
    </source>
</evidence>
<dbReference type="SMART" id="SM00640">
    <property type="entry name" value="Glyco_32"/>
    <property type="match status" value="1"/>
</dbReference>
<dbReference type="InterPro" id="IPR013148">
    <property type="entry name" value="Glyco_hydro_32_N"/>
</dbReference>